<protein>
    <submittedName>
        <fullName evidence="5">Cystathionine gamma-lyase</fullName>
        <ecNumber evidence="5">4.4.1.1</ecNumber>
    </submittedName>
</protein>
<dbReference type="InterPro" id="IPR015424">
    <property type="entry name" value="PyrdxlP-dep_Trfase"/>
</dbReference>
<name>A0ABS4IM40_9BACL</name>
<evidence type="ECO:0000313" key="6">
    <source>
        <dbReference type="Proteomes" id="UP001519287"/>
    </source>
</evidence>
<dbReference type="Proteomes" id="UP001519287">
    <property type="component" value="Unassembled WGS sequence"/>
</dbReference>
<dbReference type="InterPro" id="IPR015422">
    <property type="entry name" value="PyrdxlP-dep_Trfase_small"/>
</dbReference>
<comment type="caution">
    <text evidence="5">The sequence shown here is derived from an EMBL/GenBank/DDBJ whole genome shotgun (WGS) entry which is preliminary data.</text>
</comment>
<dbReference type="InterPro" id="IPR054542">
    <property type="entry name" value="Cys_met_metab_PP"/>
</dbReference>
<dbReference type="PANTHER" id="PTHR11808:SF80">
    <property type="entry name" value="CYSTATHIONINE GAMMA-LYASE"/>
    <property type="match status" value="1"/>
</dbReference>
<evidence type="ECO:0000256" key="2">
    <source>
        <dbReference type="ARBA" id="ARBA00009077"/>
    </source>
</evidence>
<dbReference type="PROSITE" id="PS00868">
    <property type="entry name" value="CYS_MET_METAB_PP"/>
    <property type="match status" value="1"/>
</dbReference>
<dbReference type="CDD" id="cd00614">
    <property type="entry name" value="CGS_like"/>
    <property type="match status" value="1"/>
</dbReference>
<evidence type="ECO:0000256" key="4">
    <source>
        <dbReference type="RuleBase" id="RU362118"/>
    </source>
</evidence>
<sequence length="381" mass="42220">MLNSYSRKEDICTHLGDDYERYLGAIVPPIFQNTLFTQKTSDQGYSYTRESNPTIEIAEKKIAALEEGEAAKCFSSGMAAVSAAVMHWLSKDDHIICIKSVYPRARELLDSYLRKFGIEITYVSGAAVEEFEQAIQPNTKLIYLESPSSLIFAMQDLAAVAKLAQAYGIATVIDNTWATPLFQNPLNFGIDMVIHSATKYLGGHSDILGGAIVSRAEVLEELNFRERGLFGAVMDPHQAWLLIRSLRTLPVRMLQHQQSSLAMATFLERHEAVSQVFYPGLPSHPQYELGQKQMSGYSGVMGFIVNRSYEQIMEALRGLKLYEIGPSWGGFESLIGPMKVDEQLAWHLGIPQGAGLVRISVGLEHIDSLIGDLEQGLNGLV</sequence>
<accession>A0ABS4IM40</accession>
<gene>
    <name evidence="5" type="ORF">J2Z66_000168</name>
</gene>
<dbReference type="Pfam" id="PF01053">
    <property type="entry name" value="Cys_Met_Meta_PP"/>
    <property type="match status" value="1"/>
</dbReference>
<evidence type="ECO:0000313" key="5">
    <source>
        <dbReference type="EMBL" id="MBP1988573.1"/>
    </source>
</evidence>
<comment type="similarity">
    <text evidence="2 4">Belongs to the trans-sulfuration enzymes family.</text>
</comment>
<reference evidence="5 6" key="1">
    <citation type="submission" date="2021-03" db="EMBL/GenBank/DDBJ databases">
        <title>Genomic Encyclopedia of Type Strains, Phase IV (KMG-IV): sequencing the most valuable type-strain genomes for metagenomic binning, comparative biology and taxonomic classification.</title>
        <authorList>
            <person name="Goeker M."/>
        </authorList>
    </citation>
    <scope>NUCLEOTIDE SEQUENCE [LARGE SCALE GENOMIC DNA]</scope>
    <source>
        <strain evidence="5 6">DSM 26048</strain>
    </source>
</reference>
<dbReference type="PIRSF" id="PIRSF001434">
    <property type="entry name" value="CGS"/>
    <property type="match status" value="1"/>
</dbReference>
<dbReference type="RefSeq" id="WP_209968654.1">
    <property type="nucleotide sequence ID" value="NZ_JAGGLB010000001.1"/>
</dbReference>
<dbReference type="InterPro" id="IPR015421">
    <property type="entry name" value="PyrdxlP-dep_Trfase_major"/>
</dbReference>
<keyword evidence="6" id="KW-1185">Reference proteome</keyword>
<dbReference type="InterPro" id="IPR000277">
    <property type="entry name" value="Cys/Met-Metab_PyrdxlP-dep_enz"/>
</dbReference>
<keyword evidence="3 4" id="KW-0663">Pyridoxal phosphate</keyword>
<dbReference type="GO" id="GO:0016829">
    <property type="term" value="F:lyase activity"/>
    <property type="evidence" value="ECO:0007669"/>
    <property type="project" value="UniProtKB-KW"/>
</dbReference>
<organism evidence="5 6">
    <name type="scientific">Paenibacillus eucommiae</name>
    <dbReference type="NCBI Taxonomy" id="1355755"/>
    <lineage>
        <taxon>Bacteria</taxon>
        <taxon>Bacillati</taxon>
        <taxon>Bacillota</taxon>
        <taxon>Bacilli</taxon>
        <taxon>Bacillales</taxon>
        <taxon>Paenibacillaceae</taxon>
        <taxon>Paenibacillus</taxon>
    </lineage>
</organism>
<dbReference type="PANTHER" id="PTHR11808">
    <property type="entry name" value="TRANS-SULFURATION ENZYME FAMILY MEMBER"/>
    <property type="match status" value="1"/>
</dbReference>
<proteinExistence type="inferred from homology"/>
<dbReference type="Gene3D" id="3.90.1150.10">
    <property type="entry name" value="Aspartate Aminotransferase, domain 1"/>
    <property type="match status" value="1"/>
</dbReference>
<evidence type="ECO:0000256" key="3">
    <source>
        <dbReference type="ARBA" id="ARBA00022898"/>
    </source>
</evidence>
<comment type="cofactor">
    <cofactor evidence="1 4">
        <name>pyridoxal 5'-phosphate</name>
        <dbReference type="ChEBI" id="CHEBI:597326"/>
    </cofactor>
</comment>
<keyword evidence="5" id="KW-0456">Lyase</keyword>
<dbReference type="EMBL" id="JAGGLB010000001">
    <property type="protein sequence ID" value="MBP1988573.1"/>
    <property type="molecule type" value="Genomic_DNA"/>
</dbReference>
<dbReference type="Gene3D" id="3.40.640.10">
    <property type="entry name" value="Type I PLP-dependent aspartate aminotransferase-like (Major domain)"/>
    <property type="match status" value="1"/>
</dbReference>
<dbReference type="SUPFAM" id="SSF53383">
    <property type="entry name" value="PLP-dependent transferases"/>
    <property type="match status" value="1"/>
</dbReference>
<evidence type="ECO:0000256" key="1">
    <source>
        <dbReference type="ARBA" id="ARBA00001933"/>
    </source>
</evidence>
<dbReference type="EC" id="4.4.1.1" evidence="5"/>